<name>A0A0A9E534_ARUDO</name>
<organism evidence="1">
    <name type="scientific">Arundo donax</name>
    <name type="common">Giant reed</name>
    <name type="synonym">Donax arundinaceus</name>
    <dbReference type="NCBI Taxonomy" id="35708"/>
    <lineage>
        <taxon>Eukaryota</taxon>
        <taxon>Viridiplantae</taxon>
        <taxon>Streptophyta</taxon>
        <taxon>Embryophyta</taxon>
        <taxon>Tracheophyta</taxon>
        <taxon>Spermatophyta</taxon>
        <taxon>Magnoliopsida</taxon>
        <taxon>Liliopsida</taxon>
        <taxon>Poales</taxon>
        <taxon>Poaceae</taxon>
        <taxon>PACMAD clade</taxon>
        <taxon>Arundinoideae</taxon>
        <taxon>Arundineae</taxon>
        <taxon>Arundo</taxon>
    </lineage>
</organism>
<protein>
    <submittedName>
        <fullName evidence="1">Uncharacterized protein</fullName>
    </submittedName>
</protein>
<reference evidence="1" key="2">
    <citation type="journal article" date="2015" name="Data Brief">
        <title>Shoot transcriptome of the giant reed, Arundo donax.</title>
        <authorList>
            <person name="Barrero R.A."/>
            <person name="Guerrero F.D."/>
            <person name="Moolhuijzen P."/>
            <person name="Goolsby J.A."/>
            <person name="Tidwell J."/>
            <person name="Bellgard S.E."/>
            <person name="Bellgard M.I."/>
        </authorList>
    </citation>
    <scope>NUCLEOTIDE SEQUENCE</scope>
    <source>
        <tissue evidence="1">Shoot tissue taken approximately 20 cm above the soil surface</tissue>
    </source>
</reference>
<proteinExistence type="predicted"/>
<evidence type="ECO:0000313" key="1">
    <source>
        <dbReference type="EMBL" id="JAD91082.1"/>
    </source>
</evidence>
<dbReference type="AlphaFoldDB" id="A0A0A9E534"/>
<reference evidence="1" key="1">
    <citation type="submission" date="2014-09" db="EMBL/GenBank/DDBJ databases">
        <authorList>
            <person name="Magalhaes I.L.F."/>
            <person name="Oliveira U."/>
            <person name="Santos F.R."/>
            <person name="Vidigal T.H.D.A."/>
            <person name="Brescovit A.D."/>
            <person name="Santos A.J."/>
        </authorList>
    </citation>
    <scope>NUCLEOTIDE SEQUENCE</scope>
    <source>
        <tissue evidence="1">Shoot tissue taken approximately 20 cm above the soil surface</tissue>
    </source>
</reference>
<accession>A0A0A9E534</accession>
<sequence>MSLLHLKLMHTQLLISSIEASLRFIQSISAWRMVRLQCFFPLASRAKEEYCQIQSQNYTCLRSINLVELPLICGLRQKNWIQTQITTSIFCLKELVNRRKS</sequence>
<dbReference type="EMBL" id="GBRH01206813">
    <property type="protein sequence ID" value="JAD91082.1"/>
    <property type="molecule type" value="Transcribed_RNA"/>
</dbReference>